<keyword evidence="1" id="KW-0347">Helicase</keyword>
<keyword evidence="1" id="KW-0067">ATP-binding</keyword>
<reference evidence="1" key="2">
    <citation type="journal article" date="2014" name="ISME J.">
        <title>Microbial stratification in low pH oxic and suboxic macroscopic growths along an acid mine drainage.</title>
        <authorList>
            <person name="Mendez-Garcia C."/>
            <person name="Mesa V."/>
            <person name="Sprenger R.R."/>
            <person name="Richter M."/>
            <person name="Diez M.S."/>
            <person name="Solano J."/>
            <person name="Bargiela R."/>
            <person name="Golyshina O.V."/>
            <person name="Manteca A."/>
            <person name="Ramos J.L."/>
            <person name="Gallego J.R."/>
            <person name="Llorente I."/>
            <person name="Martins Dos Santos V.A."/>
            <person name="Jensen O.N."/>
            <person name="Pelaez A.I."/>
            <person name="Sanchez J."/>
            <person name="Ferrer M."/>
        </authorList>
    </citation>
    <scope>NUCLEOTIDE SEQUENCE</scope>
</reference>
<proteinExistence type="predicted"/>
<feature type="non-terminal residue" evidence="1">
    <location>
        <position position="141"/>
    </location>
</feature>
<keyword evidence="1" id="KW-0547">Nucleotide-binding</keyword>
<keyword evidence="1" id="KW-0378">Hydrolase</keyword>
<dbReference type="AlphaFoldDB" id="T0YAL7"/>
<evidence type="ECO:0000313" key="1">
    <source>
        <dbReference type="EMBL" id="EQD28857.1"/>
    </source>
</evidence>
<name>T0YAL7_9ZZZZ</name>
<dbReference type="GO" id="GO:0004386">
    <property type="term" value="F:helicase activity"/>
    <property type="evidence" value="ECO:0007669"/>
    <property type="project" value="UniProtKB-KW"/>
</dbReference>
<dbReference type="EMBL" id="AUZZ01010704">
    <property type="protein sequence ID" value="EQD28857.1"/>
    <property type="molecule type" value="Genomic_DNA"/>
</dbReference>
<organism evidence="1">
    <name type="scientific">mine drainage metagenome</name>
    <dbReference type="NCBI Taxonomy" id="410659"/>
    <lineage>
        <taxon>unclassified sequences</taxon>
        <taxon>metagenomes</taxon>
        <taxon>ecological metagenomes</taxon>
    </lineage>
</organism>
<protein>
    <submittedName>
        <fullName evidence="1">Helicase</fullName>
    </submittedName>
</protein>
<accession>T0YAL7</accession>
<comment type="caution">
    <text evidence="1">The sequence shown here is derived from an EMBL/GenBank/DDBJ whole genome shotgun (WGS) entry which is preliminary data.</text>
</comment>
<reference evidence="1" key="1">
    <citation type="submission" date="2013-08" db="EMBL/GenBank/DDBJ databases">
        <authorList>
            <person name="Mendez C."/>
            <person name="Richter M."/>
            <person name="Ferrer M."/>
            <person name="Sanchez J."/>
        </authorList>
    </citation>
    <scope>NUCLEOTIDE SEQUENCE</scope>
</reference>
<sequence length="141" mass="15447">MNSTTSLAILHGTCHFREDGIAFFLWSETSELRKKKDAGVHPFSNSAKATSDLLLKTGINGKVNYKHERLSAIFPTSSNLPIPSGELAGLIMDGNEAENATFSFQEWHVQGLSMKVNDVFPILLRMDEGAENGSFVMGTDL</sequence>
<gene>
    <name evidence="1" type="ORF">B2A_14726</name>
</gene>